<feature type="domain" description="Gfo/Idh/MocA-like oxidoreductase N-terminal" evidence="5">
    <location>
        <begin position="85"/>
        <end position="190"/>
    </location>
</feature>
<evidence type="ECO:0000313" key="7">
    <source>
        <dbReference type="EMBL" id="KAF5567281.1"/>
    </source>
</evidence>
<name>A0A8H5K754_9HYPO</name>
<gene>
    <name evidence="7" type="ORF">FNAPI_745</name>
</gene>
<dbReference type="InterPro" id="IPR036812">
    <property type="entry name" value="NAD(P)_OxRdtase_dom_sf"/>
</dbReference>
<dbReference type="Proteomes" id="UP000574317">
    <property type="component" value="Unassembled WGS sequence"/>
</dbReference>
<keyword evidence="8" id="KW-1185">Reference proteome</keyword>
<feature type="domain" description="NADP-dependent oxidoreductase" evidence="4">
    <location>
        <begin position="537"/>
        <end position="599"/>
    </location>
</feature>
<keyword evidence="2" id="KW-0560">Oxidoreductase</keyword>
<dbReference type="InterPro" id="IPR018170">
    <property type="entry name" value="Aldo/ket_reductase_CS"/>
</dbReference>
<dbReference type="PANTHER" id="PTHR11732">
    <property type="entry name" value="ALDO/KETO REDUCTASE"/>
    <property type="match status" value="1"/>
</dbReference>
<dbReference type="SUPFAM" id="SSF51735">
    <property type="entry name" value="NAD(P)-binding Rossmann-fold domains"/>
    <property type="match status" value="1"/>
</dbReference>
<sequence>MRGPKNETAYRLPRQDLRPSQRRRRTSIFPGISGVHLGLWSDLEIYDHKAEPSHAAATDSANCPSPEDERDPPKLQHSGHRQYSIALVGLGHRGYNTFSKCLQASSINVLAVCDTDPGKFLTFSQSHPDVPAYSSIEGMLVDHKPDFAIVCVPHQFHKNCVDILADGGVPILKEKPVAGSAENFRKLVCAPIKIGVAIQKRFEPRYNQFKSLLYSVGEIASIQARIVLNVRDLARSWRASQGVGVTGDLGCHIVEILVWMLGKPESFMASRVDTVRSPPDCNGDDVSVMAMRWPSNAVGYLDISSIGPFEEEPLVVTGIKGTLTLHGHRIFYSDLDGNQTFEVNNDHRKEATIQSMCHQFGDYATGRTESYTGALTAFADTMATIEAVNRSFVTLRVEKVCPVVSNLHTLITNGEHGTKGLTNGTKKSSVIICDGNTHPKDAEHAPPSPPQQLSEPSRSTLARNYRLAVKAALEAGYHHIDTAFSYRNEHEVGQAIKEPAVPRPDIWITTKLDNKWHNRVEEAFAQSLNALGVEEDMQKIAKSGRAKAIGVSNFGISDLKTLLESPSCNITPAVNQIEKMHPYWQTKKLLSFCQSKGIP</sequence>
<dbReference type="InterPro" id="IPR055170">
    <property type="entry name" value="GFO_IDH_MocA-like_dom"/>
</dbReference>
<comment type="caution">
    <text evidence="7">The sequence shown here is derived from an EMBL/GenBank/DDBJ whole genome shotgun (WGS) entry which is preliminary data.</text>
</comment>
<comment type="similarity">
    <text evidence="1">Belongs to the Gfo/Idh/MocA family.</text>
</comment>
<dbReference type="InterPro" id="IPR000683">
    <property type="entry name" value="Gfo/Idh/MocA-like_OxRdtase_N"/>
</dbReference>
<dbReference type="EMBL" id="JAAOAO010000027">
    <property type="protein sequence ID" value="KAF5567281.1"/>
    <property type="molecule type" value="Genomic_DNA"/>
</dbReference>
<dbReference type="Pfam" id="PF01408">
    <property type="entry name" value="GFO_IDH_MocA"/>
    <property type="match status" value="1"/>
</dbReference>
<dbReference type="Pfam" id="PF22725">
    <property type="entry name" value="GFO_IDH_MocA_C3"/>
    <property type="match status" value="1"/>
</dbReference>
<reference evidence="7 8" key="1">
    <citation type="submission" date="2020-05" db="EMBL/GenBank/DDBJ databases">
        <title>Identification and distribution of gene clusters putatively required for synthesis of sphingolipid metabolism inhibitors in phylogenetically diverse species of the filamentous fungus Fusarium.</title>
        <authorList>
            <person name="Kim H.-S."/>
            <person name="Busman M."/>
            <person name="Brown D.W."/>
            <person name="Divon H."/>
            <person name="Uhlig S."/>
            <person name="Proctor R.H."/>
        </authorList>
    </citation>
    <scope>NUCLEOTIDE SEQUENCE [LARGE SCALE GENOMIC DNA]</scope>
    <source>
        <strain evidence="7 8">NRRL 25196</strain>
    </source>
</reference>
<evidence type="ECO:0000313" key="8">
    <source>
        <dbReference type="Proteomes" id="UP000574317"/>
    </source>
</evidence>
<evidence type="ECO:0000259" key="6">
    <source>
        <dbReference type="Pfam" id="PF22725"/>
    </source>
</evidence>
<dbReference type="Gene3D" id="3.30.360.10">
    <property type="entry name" value="Dihydrodipicolinate Reductase, domain 2"/>
    <property type="match status" value="1"/>
</dbReference>
<feature type="region of interest" description="Disordered" evidence="3">
    <location>
        <begin position="430"/>
        <end position="459"/>
    </location>
</feature>
<evidence type="ECO:0000256" key="3">
    <source>
        <dbReference type="SAM" id="MobiDB-lite"/>
    </source>
</evidence>
<evidence type="ECO:0000259" key="5">
    <source>
        <dbReference type="Pfam" id="PF01408"/>
    </source>
</evidence>
<protein>
    <submittedName>
        <fullName evidence="7">Aldo keto reductase</fullName>
    </submittedName>
</protein>
<dbReference type="InterPro" id="IPR023210">
    <property type="entry name" value="NADP_OxRdtase_dom"/>
</dbReference>
<dbReference type="CDD" id="cd19071">
    <property type="entry name" value="AKR_AKR1-5-like"/>
    <property type="match status" value="1"/>
</dbReference>
<feature type="region of interest" description="Disordered" evidence="3">
    <location>
        <begin position="54"/>
        <end position="78"/>
    </location>
</feature>
<dbReference type="InterPro" id="IPR036291">
    <property type="entry name" value="NAD(P)-bd_dom_sf"/>
</dbReference>
<dbReference type="Pfam" id="PF00248">
    <property type="entry name" value="Aldo_ket_red"/>
    <property type="match status" value="2"/>
</dbReference>
<dbReference type="GO" id="GO:0000166">
    <property type="term" value="F:nucleotide binding"/>
    <property type="evidence" value="ECO:0007669"/>
    <property type="project" value="InterPro"/>
</dbReference>
<evidence type="ECO:0000259" key="4">
    <source>
        <dbReference type="Pfam" id="PF00248"/>
    </source>
</evidence>
<dbReference type="PROSITE" id="PS00062">
    <property type="entry name" value="ALDOKETO_REDUCTASE_2"/>
    <property type="match status" value="1"/>
</dbReference>
<dbReference type="Gene3D" id="3.20.20.100">
    <property type="entry name" value="NADP-dependent oxidoreductase domain"/>
    <property type="match status" value="2"/>
</dbReference>
<feature type="region of interest" description="Disordered" evidence="3">
    <location>
        <begin position="1"/>
        <end position="25"/>
    </location>
</feature>
<proteinExistence type="inferred from homology"/>
<dbReference type="GO" id="GO:0016491">
    <property type="term" value="F:oxidoreductase activity"/>
    <property type="evidence" value="ECO:0007669"/>
    <property type="project" value="UniProtKB-KW"/>
</dbReference>
<dbReference type="SUPFAM" id="SSF55347">
    <property type="entry name" value="Glyceraldehyde-3-phosphate dehydrogenase-like, C-terminal domain"/>
    <property type="match status" value="1"/>
</dbReference>
<organism evidence="7 8">
    <name type="scientific">Fusarium napiforme</name>
    <dbReference type="NCBI Taxonomy" id="42672"/>
    <lineage>
        <taxon>Eukaryota</taxon>
        <taxon>Fungi</taxon>
        <taxon>Dikarya</taxon>
        <taxon>Ascomycota</taxon>
        <taxon>Pezizomycotina</taxon>
        <taxon>Sordariomycetes</taxon>
        <taxon>Hypocreomycetidae</taxon>
        <taxon>Hypocreales</taxon>
        <taxon>Nectriaceae</taxon>
        <taxon>Fusarium</taxon>
        <taxon>Fusarium fujikuroi species complex</taxon>
    </lineage>
</organism>
<dbReference type="AlphaFoldDB" id="A0A8H5K754"/>
<accession>A0A8H5K754</accession>
<feature type="domain" description="NADP-dependent oxidoreductase" evidence="4">
    <location>
        <begin position="468"/>
        <end position="533"/>
    </location>
</feature>
<dbReference type="InterPro" id="IPR020471">
    <property type="entry name" value="AKR"/>
</dbReference>
<feature type="domain" description="GFO/IDH/MocA-like oxidoreductase" evidence="6">
    <location>
        <begin position="216"/>
        <end position="323"/>
    </location>
</feature>
<evidence type="ECO:0000256" key="2">
    <source>
        <dbReference type="ARBA" id="ARBA00023002"/>
    </source>
</evidence>
<dbReference type="Gene3D" id="3.40.50.720">
    <property type="entry name" value="NAD(P)-binding Rossmann-like Domain"/>
    <property type="match status" value="1"/>
</dbReference>
<dbReference type="SUPFAM" id="SSF51430">
    <property type="entry name" value="NAD(P)-linked oxidoreductase"/>
    <property type="match status" value="1"/>
</dbReference>
<evidence type="ECO:0000256" key="1">
    <source>
        <dbReference type="ARBA" id="ARBA00010928"/>
    </source>
</evidence>